<evidence type="ECO:0000313" key="1">
    <source>
        <dbReference type="EMBL" id="GIX84457.1"/>
    </source>
</evidence>
<proteinExistence type="predicted"/>
<accession>A0AAV4NI44</accession>
<keyword evidence="2" id="KW-1185">Reference proteome</keyword>
<comment type="caution">
    <text evidence="1">The sequence shown here is derived from an EMBL/GenBank/DDBJ whole genome shotgun (WGS) entry which is preliminary data.</text>
</comment>
<sequence>MKLMKRLTGVTLSASQNVLANTYKSYVRLIFDYGSELLIIAANSVLAKLDVTQNCALCLITRAAKVTLAESMVLQKMDSASIFNP</sequence>
<dbReference type="Proteomes" id="UP001054837">
    <property type="component" value="Unassembled WGS sequence"/>
</dbReference>
<reference evidence="1 2" key="1">
    <citation type="submission" date="2021-06" db="EMBL/GenBank/DDBJ databases">
        <title>Caerostris darwini draft genome.</title>
        <authorList>
            <person name="Kono N."/>
            <person name="Arakawa K."/>
        </authorList>
    </citation>
    <scope>NUCLEOTIDE SEQUENCE [LARGE SCALE GENOMIC DNA]</scope>
</reference>
<dbReference type="EMBL" id="BPLQ01001718">
    <property type="protein sequence ID" value="GIX84457.1"/>
    <property type="molecule type" value="Genomic_DNA"/>
</dbReference>
<organism evidence="1 2">
    <name type="scientific">Caerostris darwini</name>
    <dbReference type="NCBI Taxonomy" id="1538125"/>
    <lineage>
        <taxon>Eukaryota</taxon>
        <taxon>Metazoa</taxon>
        <taxon>Ecdysozoa</taxon>
        <taxon>Arthropoda</taxon>
        <taxon>Chelicerata</taxon>
        <taxon>Arachnida</taxon>
        <taxon>Araneae</taxon>
        <taxon>Araneomorphae</taxon>
        <taxon>Entelegynae</taxon>
        <taxon>Araneoidea</taxon>
        <taxon>Araneidae</taxon>
        <taxon>Caerostris</taxon>
    </lineage>
</organism>
<name>A0AAV4NI44_9ARAC</name>
<gene>
    <name evidence="1" type="ORF">CDAR_620711</name>
</gene>
<dbReference type="AlphaFoldDB" id="A0AAV4NI44"/>
<evidence type="ECO:0000313" key="2">
    <source>
        <dbReference type="Proteomes" id="UP001054837"/>
    </source>
</evidence>
<protein>
    <submittedName>
        <fullName evidence="1">Uncharacterized protein</fullName>
    </submittedName>
</protein>